<organism evidence="1 2">
    <name type="scientific">Micavibrio aeruginosavorus</name>
    <dbReference type="NCBI Taxonomy" id="349221"/>
    <lineage>
        <taxon>Bacteria</taxon>
        <taxon>Pseudomonadati</taxon>
        <taxon>Bdellovibrionota</taxon>
        <taxon>Bdellovibrionia</taxon>
        <taxon>Bdellovibrionales</taxon>
        <taxon>Pseudobdellovibrionaceae</taxon>
        <taxon>Micavibrio</taxon>
    </lineage>
</organism>
<dbReference type="PROSITE" id="PS51257">
    <property type="entry name" value="PROKAR_LIPOPROTEIN"/>
    <property type="match status" value="1"/>
</dbReference>
<protein>
    <submittedName>
        <fullName evidence="1">Uncharacterized protein</fullName>
    </submittedName>
</protein>
<comment type="caution">
    <text evidence="1">The sequence shown here is derived from an EMBL/GenBank/DDBJ whole genome shotgun (WGS) entry which is preliminary data.</text>
</comment>
<dbReference type="Proteomes" id="UP000249417">
    <property type="component" value="Unassembled WGS sequence"/>
</dbReference>
<dbReference type="EMBL" id="QFQB01000021">
    <property type="protein sequence ID" value="PZQ46790.1"/>
    <property type="molecule type" value="Genomic_DNA"/>
</dbReference>
<evidence type="ECO:0000313" key="2">
    <source>
        <dbReference type="Proteomes" id="UP000249417"/>
    </source>
</evidence>
<proteinExistence type="predicted"/>
<evidence type="ECO:0000313" key="1">
    <source>
        <dbReference type="EMBL" id="PZQ46790.1"/>
    </source>
</evidence>
<gene>
    <name evidence="1" type="ORF">DI551_04370</name>
</gene>
<sequence>MGGRHAILRRRRMFMKALFIFVSVILLSGCATGIDPDKYNPDPVSPKEFTQCHGYSCTQKSPTGFTDKEWASIQAVFKINAAKDAAEERSKIAAAIAKMERIIGSKTGTSEDLRMAVTFKENLNQLDCIDETVNTTHYLQMLQDAGLLKFHEPALPTHRGYFIDGRWPHNTAVIRQKEGNVLYVVDSFYRANGEEPYILLRKDWLAGWRPAGANQ</sequence>
<name>A0A2W5Q5X6_9BACT</name>
<accession>A0A2W5Q5X6</accession>
<reference evidence="1 2" key="1">
    <citation type="submission" date="2017-08" db="EMBL/GenBank/DDBJ databases">
        <title>Infants hospitalized years apart are colonized by the same room-sourced microbial strains.</title>
        <authorList>
            <person name="Brooks B."/>
            <person name="Olm M.R."/>
            <person name="Firek B.A."/>
            <person name="Baker R."/>
            <person name="Thomas B.C."/>
            <person name="Morowitz M.J."/>
            <person name="Banfield J.F."/>
        </authorList>
    </citation>
    <scope>NUCLEOTIDE SEQUENCE [LARGE SCALE GENOMIC DNA]</scope>
    <source>
        <strain evidence="1">S2_005_002_R2_29</strain>
    </source>
</reference>
<dbReference type="AlphaFoldDB" id="A0A2W5Q5X6"/>